<reference evidence="2" key="1">
    <citation type="submission" date="2021-01" db="EMBL/GenBank/DDBJ databases">
        <title>Fulvivirga kasyanovii gen. nov., sp nov., a novel member of the phylum Bacteroidetes isolated from seawater in a mussel farm.</title>
        <authorList>
            <person name="Zhao L.-H."/>
            <person name="Wang Z.-J."/>
        </authorList>
    </citation>
    <scope>NUCLEOTIDE SEQUENCE</scope>
    <source>
        <strain evidence="2">2943</strain>
    </source>
</reference>
<dbReference type="AlphaFoldDB" id="A0A937F710"/>
<sequence>MSRFIKITFLIITLAIPVFIFLFLKMFGKNEFDIPLYYQDEGSISTCDKAKSPFYLSDSLFVEGKGQLAFLFENGISDKTELTNQINRLKDSFKEQMPNFVVYANAPLELEDTEITVVKNEFMSFIQCGYLTDQSNQYVLVDSQRRIRGYYGTDLDEQDRLIVELKILNENGDN</sequence>
<evidence type="ECO:0000313" key="2">
    <source>
        <dbReference type="EMBL" id="MBL3655429.1"/>
    </source>
</evidence>
<proteinExistence type="predicted"/>
<dbReference type="Proteomes" id="UP000659388">
    <property type="component" value="Unassembled WGS sequence"/>
</dbReference>
<organism evidence="2 3">
    <name type="scientific">Fulvivirga sediminis</name>
    <dbReference type="NCBI Taxonomy" id="2803949"/>
    <lineage>
        <taxon>Bacteria</taxon>
        <taxon>Pseudomonadati</taxon>
        <taxon>Bacteroidota</taxon>
        <taxon>Cytophagia</taxon>
        <taxon>Cytophagales</taxon>
        <taxon>Fulvivirgaceae</taxon>
        <taxon>Fulvivirga</taxon>
    </lineage>
</organism>
<evidence type="ECO:0000256" key="1">
    <source>
        <dbReference type="SAM" id="Phobius"/>
    </source>
</evidence>
<gene>
    <name evidence="2" type="ORF">JL102_04755</name>
</gene>
<keyword evidence="1" id="KW-1133">Transmembrane helix</keyword>
<accession>A0A937F710</accession>
<dbReference type="RefSeq" id="WP_202243100.1">
    <property type="nucleotide sequence ID" value="NZ_JAESIY010000002.1"/>
</dbReference>
<keyword evidence="1" id="KW-0812">Transmembrane</keyword>
<feature type="transmembrane region" description="Helical" evidence="1">
    <location>
        <begin position="7"/>
        <end position="27"/>
    </location>
</feature>
<comment type="caution">
    <text evidence="2">The sequence shown here is derived from an EMBL/GenBank/DDBJ whole genome shotgun (WGS) entry which is preliminary data.</text>
</comment>
<keyword evidence="3" id="KW-1185">Reference proteome</keyword>
<dbReference type="EMBL" id="JAESIY010000002">
    <property type="protein sequence ID" value="MBL3655429.1"/>
    <property type="molecule type" value="Genomic_DNA"/>
</dbReference>
<protein>
    <submittedName>
        <fullName evidence="2">Uncharacterized protein</fullName>
    </submittedName>
</protein>
<keyword evidence="1" id="KW-0472">Membrane</keyword>
<name>A0A937F710_9BACT</name>
<evidence type="ECO:0000313" key="3">
    <source>
        <dbReference type="Proteomes" id="UP000659388"/>
    </source>
</evidence>